<dbReference type="EMBL" id="PGCJ01000793">
    <property type="protein sequence ID" value="PLW20697.1"/>
    <property type="molecule type" value="Genomic_DNA"/>
</dbReference>
<name>A0A2N5T5D0_9BASI</name>
<evidence type="ECO:0000313" key="3">
    <source>
        <dbReference type="EMBL" id="PLW20697.1"/>
    </source>
</evidence>
<keyword evidence="2" id="KW-0812">Transmembrane</keyword>
<feature type="region of interest" description="Disordered" evidence="1">
    <location>
        <begin position="334"/>
        <end position="374"/>
    </location>
</feature>
<organism evidence="3 4">
    <name type="scientific">Puccinia coronata f. sp. avenae</name>
    <dbReference type="NCBI Taxonomy" id="200324"/>
    <lineage>
        <taxon>Eukaryota</taxon>
        <taxon>Fungi</taxon>
        <taxon>Dikarya</taxon>
        <taxon>Basidiomycota</taxon>
        <taxon>Pucciniomycotina</taxon>
        <taxon>Pucciniomycetes</taxon>
        <taxon>Pucciniales</taxon>
        <taxon>Pucciniaceae</taxon>
        <taxon>Puccinia</taxon>
    </lineage>
</organism>
<evidence type="ECO:0000313" key="4">
    <source>
        <dbReference type="Proteomes" id="UP000235388"/>
    </source>
</evidence>
<dbReference type="STRING" id="200324.A0A2N5T5D0"/>
<gene>
    <name evidence="3" type="ORF">PCANC_07383</name>
</gene>
<keyword evidence="2" id="KW-0472">Membrane</keyword>
<reference evidence="3 4" key="1">
    <citation type="submission" date="2017-11" db="EMBL/GenBank/DDBJ databases">
        <title>De novo assembly and phasing of dikaryotic genomes from two isolates of Puccinia coronata f. sp. avenae, the causal agent of oat crown rust.</title>
        <authorList>
            <person name="Miller M.E."/>
            <person name="Zhang Y."/>
            <person name="Omidvar V."/>
            <person name="Sperschneider J."/>
            <person name="Schwessinger B."/>
            <person name="Raley C."/>
            <person name="Palmer J.M."/>
            <person name="Garnica D."/>
            <person name="Upadhyaya N."/>
            <person name="Rathjen J."/>
            <person name="Taylor J.M."/>
            <person name="Park R.F."/>
            <person name="Dodds P.N."/>
            <person name="Hirsch C.D."/>
            <person name="Kianian S.F."/>
            <person name="Figueroa M."/>
        </authorList>
    </citation>
    <scope>NUCLEOTIDE SEQUENCE [LARGE SCALE GENOMIC DNA]</scope>
    <source>
        <strain evidence="3">12NC29</strain>
    </source>
</reference>
<keyword evidence="4" id="KW-1185">Reference proteome</keyword>
<feature type="region of interest" description="Disordered" evidence="1">
    <location>
        <begin position="16"/>
        <end position="48"/>
    </location>
</feature>
<proteinExistence type="predicted"/>
<dbReference type="OrthoDB" id="2596908at2759"/>
<sequence length="474" mass="51935">MSELTGSAATIDKILSPGTSRIKAPPPVFTNTTSNSTQAEKSRTADSTTDYYGSTCSISFATKGARNREPRSLQEKILRRSLDPSLLLGDDDAERSALFLTDTAAKCVEASRRWGSTAGFPLGVGVCYSIGYVDEQRSSVGGQIIVFRLGTVDELGSMSGMDIEQLQDTSRLELSFLSQNSPDETTYYSRASREGALRLSQPSWAPSDDPAHLINPSNPQYTASYGHTQMVLIGSFHMNLLDDHLTHMPLRIRKRDHAEPLLPVSPSGARLVSRDTPVLQSHFFDLSNHHAKRSALAGAHPWGLFKRQAVTSISSNTEFSSDAACSDAGLSPNRFFSGDGTESPRSPDAASPRSLQVSTTPSRPPPIPPSPYVSAASREVNANFTVPSNFRRANSIVSVNSINFNVTAFQLPGRYLMVNPIGLIIYGGVSSVVLMVFIMVTYERTQYRSMFRRRLKEQQAHPSSHYDNFSDRRV</sequence>
<feature type="compositionally biased region" description="Pro residues" evidence="1">
    <location>
        <begin position="362"/>
        <end position="371"/>
    </location>
</feature>
<keyword evidence="2" id="KW-1133">Transmembrane helix</keyword>
<evidence type="ECO:0000256" key="2">
    <source>
        <dbReference type="SAM" id="Phobius"/>
    </source>
</evidence>
<accession>A0A2N5T5D0</accession>
<evidence type="ECO:0000256" key="1">
    <source>
        <dbReference type="SAM" id="MobiDB-lite"/>
    </source>
</evidence>
<feature type="transmembrane region" description="Helical" evidence="2">
    <location>
        <begin position="423"/>
        <end position="442"/>
    </location>
</feature>
<comment type="caution">
    <text evidence="3">The sequence shown here is derived from an EMBL/GenBank/DDBJ whole genome shotgun (WGS) entry which is preliminary data.</text>
</comment>
<feature type="compositionally biased region" description="Low complexity" evidence="1">
    <location>
        <begin position="343"/>
        <end position="361"/>
    </location>
</feature>
<dbReference type="AlphaFoldDB" id="A0A2N5T5D0"/>
<protein>
    <submittedName>
        <fullName evidence="3">Uncharacterized protein</fullName>
    </submittedName>
</protein>
<dbReference type="Proteomes" id="UP000235388">
    <property type="component" value="Unassembled WGS sequence"/>
</dbReference>
<feature type="compositionally biased region" description="Polar residues" evidence="1">
    <location>
        <begin position="29"/>
        <end position="48"/>
    </location>
</feature>